<evidence type="ECO:0000313" key="5">
    <source>
        <dbReference type="Proteomes" id="UP000073200"/>
    </source>
</evidence>
<name>A0A116LC13_STRSU</name>
<feature type="domain" description="Glycosyl transferase family 1" evidence="1">
    <location>
        <begin position="183"/>
        <end position="345"/>
    </location>
</feature>
<dbReference type="Proteomes" id="UP000073200">
    <property type="component" value="Unassembled WGS sequence"/>
</dbReference>
<evidence type="ECO:0000259" key="1">
    <source>
        <dbReference type="Pfam" id="PF00534"/>
    </source>
</evidence>
<evidence type="ECO:0000313" key="3">
    <source>
        <dbReference type="EMBL" id="CYU65373.1"/>
    </source>
</evidence>
<dbReference type="Gene3D" id="3.40.50.2000">
    <property type="entry name" value="Glycogen Phosphorylase B"/>
    <property type="match status" value="2"/>
</dbReference>
<dbReference type="EC" id="2.4.1.52" evidence="4"/>
<dbReference type="InterPro" id="IPR001296">
    <property type="entry name" value="Glyco_trans_1"/>
</dbReference>
<dbReference type="PANTHER" id="PTHR45947">
    <property type="entry name" value="SULFOQUINOVOSYL TRANSFERASE SQD2"/>
    <property type="match status" value="1"/>
</dbReference>
<dbReference type="CDD" id="cd03820">
    <property type="entry name" value="GT4_AmsD-like"/>
    <property type="match status" value="1"/>
</dbReference>
<proteinExistence type="predicted"/>
<sequence length="371" mass="42965">MDGQMKKLLIFVNSMNAFGGIERVIANLSNRFTSYYDVTILVKDLPKSAYQLNEKVKIESLNCPLIMNMGSRLQRILSVPINSILSIIKLRKYLKNSDFDVVYTAFPTNGFEVYFAEKSYRNKIVASEHASYYAYNKVYNNLKKYLYPKLPAISVPTTMDTEIYKGFGYNAEYIPHLTTYDSIENVNKQSHTIINVGRLTSDKQQMILLKIWEMVNDRIPQHDWKLQIIGSGEEEANLRSYIKQRELVNVEMIPHTSNIKEYYNNAELFVFTSKMEGFGMVLLEAMSFGVPCISFDCPSGPRDIIEDNKNGYLIPCYDEELFAEKICDYIQKNSELKEKMQQEAINTISSWNNEEIIQKWLSLFASLEKKI</sequence>
<evidence type="ECO:0000313" key="4">
    <source>
        <dbReference type="EMBL" id="CYU84614.1"/>
    </source>
</evidence>
<dbReference type="SUPFAM" id="SSF53756">
    <property type="entry name" value="UDP-Glycosyltransferase/glycogen phosphorylase"/>
    <property type="match status" value="1"/>
</dbReference>
<dbReference type="PANTHER" id="PTHR45947:SF3">
    <property type="entry name" value="SULFOQUINOVOSYL TRANSFERASE SQD2"/>
    <property type="match status" value="1"/>
</dbReference>
<evidence type="ECO:0000259" key="2">
    <source>
        <dbReference type="Pfam" id="PF13439"/>
    </source>
</evidence>
<dbReference type="EMBL" id="FIHG01000003">
    <property type="protein sequence ID" value="CYU84614.1"/>
    <property type="molecule type" value="Genomic_DNA"/>
</dbReference>
<dbReference type="Proteomes" id="UP000073390">
    <property type="component" value="Unassembled WGS sequence"/>
</dbReference>
<feature type="domain" description="Glycosyltransferase subfamily 4-like N-terminal" evidence="2">
    <location>
        <begin position="18"/>
        <end position="171"/>
    </location>
</feature>
<dbReference type="Pfam" id="PF13439">
    <property type="entry name" value="Glyco_transf_4"/>
    <property type="match status" value="1"/>
</dbReference>
<protein>
    <submittedName>
        <fullName evidence="4">Glycosyl transferase</fullName>
        <ecNumber evidence="4">2.4.1.52</ecNumber>
    </submittedName>
</protein>
<reference evidence="5 6" key="1">
    <citation type="submission" date="2016-02" db="EMBL/GenBank/DDBJ databases">
        <authorList>
            <consortium name="Pathogen Informatics"/>
        </authorList>
    </citation>
    <scope>NUCLEOTIDE SEQUENCE [LARGE SCALE GENOMIC DNA]</scope>
    <source>
        <strain evidence="3 6">LSS27</strain>
        <strain evidence="4 5">LSS59</strain>
    </source>
</reference>
<dbReference type="InterPro" id="IPR028098">
    <property type="entry name" value="Glyco_trans_4-like_N"/>
</dbReference>
<dbReference type="AlphaFoldDB" id="A0A116LC13"/>
<dbReference type="Pfam" id="PF00534">
    <property type="entry name" value="Glycos_transf_1"/>
    <property type="match status" value="1"/>
</dbReference>
<dbReference type="InterPro" id="IPR050194">
    <property type="entry name" value="Glycosyltransferase_grp1"/>
</dbReference>
<keyword evidence="4" id="KW-0808">Transferase</keyword>
<keyword evidence="4" id="KW-0328">Glycosyltransferase</keyword>
<gene>
    <name evidence="4" type="primary">wefM</name>
    <name evidence="3" type="ORF">ERS132389_01487</name>
    <name evidence="4" type="ORF">ERS132421_00783</name>
</gene>
<dbReference type="GO" id="GO:0047265">
    <property type="term" value="F:poly(glycerol-phosphate) alpha-glucosyltransferase activity"/>
    <property type="evidence" value="ECO:0007669"/>
    <property type="project" value="UniProtKB-EC"/>
</dbReference>
<dbReference type="RefSeq" id="WP_044668104.1">
    <property type="nucleotide sequence ID" value="NZ_CEEZ01000004.1"/>
</dbReference>
<evidence type="ECO:0000313" key="6">
    <source>
        <dbReference type="Proteomes" id="UP000073390"/>
    </source>
</evidence>
<organism evidence="4 5">
    <name type="scientific">Streptococcus suis</name>
    <dbReference type="NCBI Taxonomy" id="1307"/>
    <lineage>
        <taxon>Bacteria</taxon>
        <taxon>Bacillati</taxon>
        <taxon>Bacillota</taxon>
        <taxon>Bacilli</taxon>
        <taxon>Lactobacillales</taxon>
        <taxon>Streptococcaceae</taxon>
        <taxon>Streptococcus</taxon>
    </lineage>
</organism>
<dbReference type="EMBL" id="FIGB01000004">
    <property type="protein sequence ID" value="CYU65373.1"/>
    <property type="molecule type" value="Genomic_DNA"/>
</dbReference>
<accession>A0A116LC13</accession>